<keyword evidence="3" id="KW-0813">Transport</keyword>
<comment type="similarity">
    <text evidence="2 7">Belongs to the sodium:solute symporter (SSF) (TC 2.A.21) family.</text>
</comment>
<evidence type="ECO:0000256" key="4">
    <source>
        <dbReference type="ARBA" id="ARBA00022692"/>
    </source>
</evidence>
<feature type="transmembrane region" description="Helical" evidence="9">
    <location>
        <begin position="616"/>
        <end position="638"/>
    </location>
</feature>
<feature type="transmembrane region" description="Helical" evidence="9">
    <location>
        <begin position="264"/>
        <end position="283"/>
    </location>
</feature>
<feature type="transmembrane region" description="Helical" evidence="9">
    <location>
        <begin position="65"/>
        <end position="92"/>
    </location>
</feature>
<dbReference type="Proteomes" id="UP001610432">
    <property type="component" value="Unassembled WGS sequence"/>
</dbReference>
<dbReference type="Pfam" id="PF00474">
    <property type="entry name" value="SSF"/>
    <property type="match status" value="1"/>
</dbReference>
<evidence type="ECO:0000256" key="2">
    <source>
        <dbReference type="ARBA" id="ARBA00006434"/>
    </source>
</evidence>
<evidence type="ECO:0000256" key="3">
    <source>
        <dbReference type="ARBA" id="ARBA00022448"/>
    </source>
</evidence>
<feature type="transmembrane region" description="Helical" evidence="9">
    <location>
        <begin position="584"/>
        <end position="604"/>
    </location>
</feature>
<comment type="caution">
    <text evidence="10">The sequence shown here is derived from an EMBL/GenBank/DDBJ whole genome shotgun (WGS) entry which is preliminary data.</text>
</comment>
<feature type="transmembrane region" description="Helical" evidence="9">
    <location>
        <begin position="98"/>
        <end position="118"/>
    </location>
</feature>
<dbReference type="PROSITE" id="PS50283">
    <property type="entry name" value="NA_SOLUT_SYMP_3"/>
    <property type="match status" value="1"/>
</dbReference>
<dbReference type="CDD" id="cd11476">
    <property type="entry name" value="SLC5sbd_DUR3"/>
    <property type="match status" value="1"/>
</dbReference>
<dbReference type="GeneID" id="98146256"/>
<keyword evidence="5 9" id="KW-1133">Transmembrane helix</keyword>
<accession>A0ABR4LVL9</accession>
<keyword evidence="6 9" id="KW-0472">Membrane</keyword>
<dbReference type="PANTHER" id="PTHR46154:SF4">
    <property type="entry name" value="UREA ACTIVE TRANSPORTER"/>
    <property type="match status" value="1"/>
</dbReference>
<proteinExistence type="inferred from homology"/>
<dbReference type="PANTHER" id="PTHR46154">
    <property type="match status" value="1"/>
</dbReference>
<evidence type="ECO:0000256" key="6">
    <source>
        <dbReference type="ARBA" id="ARBA00023136"/>
    </source>
</evidence>
<keyword evidence="11" id="KW-1185">Reference proteome</keyword>
<evidence type="ECO:0000256" key="1">
    <source>
        <dbReference type="ARBA" id="ARBA00004141"/>
    </source>
</evidence>
<organism evidence="10 11">
    <name type="scientific">Aspergillus lucknowensis</name>
    <dbReference type="NCBI Taxonomy" id="176173"/>
    <lineage>
        <taxon>Eukaryota</taxon>
        <taxon>Fungi</taxon>
        <taxon>Dikarya</taxon>
        <taxon>Ascomycota</taxon>
        <taxon>Pezizomycotina</taxon>
        <taxon>Eurotiomycetes</taxon>
        <taxon>Eurotiomycetidae</taxon>
        <taxon>Eurotiales</taxon>
        <taxon>Aspergillaceae</taxon>
        <taxon>Aspergillus</taxon>
        <taxon>Aspergillus subgen. Nidulantes</taxon>
    </lineage>
</organism>
<dbReference type="RefSeq" id="XP_070886381.1">
    <property type="nucleotide sequence ID" value="XM_071031184.1"/>
</dbReference>
<dbReference type="EMBL" id="JBFXLQ010000019">
    <property type="protein sequence ID" value="KAL2867402.1"/>
    <property type="molecule type" value="Genomic_DNA"/>
</dbReference>
<keyword evidence="4 9" id="KW-0812">Transmembrane</keyword>
<feature type="transmembrane region" description="Helical" evidence="9">
    <location>
        <begin position="404"/>
        <end position="426"/>
    </location>
</feature>
<name>A0ABR4LVL9_9EURO</name>
<evidence type="ECO:0000313" key="10">
    <source>
        <dbReference type="EMBL" id="KAL2867402.1"/>
    </source>
</evidence>
<feature type="compositionally biased region" description="Low complexity" evidence="8">
    <location>
        <begin position="675"/>
        <end position="694"/>
    </location>
</feature>
<evidence type="ECO:0000256" key="9">
    <source>
        <dbReference type="SAM" id="Phobius"/>
    </source>
</evidence>
<feature type="transmembrane region" description="Helical" evidence="9">
    <location>
        <begin position="20"/>
        <end position="44"/>
    </location>
</feature>
<feature type="transmembrane region" description="Helical" evidence="9">
    <location>
        <begin position="173"/>
        <end position="191"/>
    </location>
</feature>
<feature type="transmembrane region" description="Helical" evidence="9">
    <location>
        <begin position="203"/>
        <end position="221"/>
    </location>
</feature>
<dbReference type="Gene3D" id="1.20.1730.10">
    <property type="entry name" value="Sodium/glucose cotransporter"/>
    <property type="match status" value="1"/>
</dbReference>
<evidence type="ECO:0000256" key="7">
    <source>
        <dbReference type="RuleBase" id="RU362091"/>
    </source>
</evidence>
<gene>
    <name evidence="10" type="ORF">BJX67DRAFT_372023</name>
</gene>
<feature type="transmembrane region" description="Helical" evidence="9">
    <location>
        <begin position="346"/>
        <end position="368"/>
    </location>
</feature>
<dbReference type="InterPro" id="IPR001734">
    <property type="entry name" value="Na/solute_symporter"/>
</dbReference>
<comment type="subcellular location">
    <subcellularLocation>
        <location evidence="1">Membrane</location>
        <topology evidence="1">Multi-pass membrane protein</topology>
    </subcellularLocation>
</comment>
<feature type="transmembrane region" description="Helical" evidence="9">
    <location>
        <begin position="432"/>
        <end position="455"/>
    </location>
</feature>
<feature type="transmembrane region" description="Helical" evidence="9">
    <location>
        <begin position="139"/>
        <end position="161"/>
    </location>
</feature>
<protein>
    <submittedName>
        <fullName evidence="10">Sodium/proline symporter</fullName>
    </submittedName>
</protein>
<feature type="transmembrane region" description="Helical" evidence="9">
    <location>
        <begin position="303"/>
        <end position="326"/>
    </location>
</feature>
<dbReference type="InterPro" id="IPR031155">
    <property type="entry name" value="DUR"/>
</dbReference>
<feature type="transmembrane region" description="Helical" evidence="9">
    <location>
        <begin position="462"/>
        <end position="481"/>
    </location>
</feature>
<evidence type="ECO:0000256" key="5">
    <source>
        <dbReference type="ARBA" id="ARBA00022989"/>
    </source>
</evidence>
<dbReference type="InterPro" id="IPR038377">
    <property type="entry name" value="Na/Glc_symporter_sf"/>
</dbReference>
<reference evidence="10 11" key="1">
    <citation type="submission" date="2024-07" db="EMBL/GenBank/DDBJ databases">
        <title>Section-level genome sequencing and comparative genomics of Aspergillus sections Usti and Cavernicolus.</title>
        <authorList>
            <consortium name="Lawrence Berkeley National Laboratory"/>
            <person name="Nybo J.L."/>
            <person name="Vesth T.C."/>
            <person name="Theobald S."/>
            <person name="Frisvad J.C."/>
            <person name="Larsen T.O."/>
            <person name="Kjaerboelling I."/>
            <person name="Rothschild-Mancinelli K."/>
            <person name="Lyhne E.K."/>
            <person name="Kogle M.E."/>
            <person name="Barry K."/>
            <person name="Clum A."/>
            <person name="Na H."/>
            <person name="Ledsgaard L."/>
            <person name="Lin J."/>
            <person name="Lipzen A."/>
            <person name="Kuo A."/>
            <person name="Riley R."/>
            <person name="Mondo S."/>
            <person name="Labutti K."/>
            <person name="Haridas S."/>
            <person name="Pangalinan J."/>
            <person name="Salamov A.A."/>
            <person name="Simmons B.A."/>
            <person name="Magnuson J.K."/>
            <person name="Chen J."/>
            <person name="Drula E."/>
            <person name="Henrissat B."/>
            <person name="Wiebenga A."/>
            <person name="Lubbers R.J."/>
            <person name="Gomes A.C."/>
            <person name="Macurrencykelacurrency M.R."/>
            <person name="Stajich J."/>
            <person name="Grigoriev I.V."/>
            <person name="Mortensen U.H."/>
            <person name="De Vries R.P."/>
            <person name="Baker S.E."/>
            <person name="Andersen M.R."/>
        </authorList>
    </citation>
    <scope>NUCLEOTIDE SEQUENCE [LARGE SCALE GENOMIC DNA]</scope>
    <source>
        <strain evidence="10 11">CBS 449.75</strain>
    </source>
</reference>
<evidence type="ECO:0000313" key="11">
    <source>
        <dbReference type="Proteomes" id="UP001610432"/>
    </source>
</evidence>
<sequence>MSHSAEGNVFQTPPPLSQGVGYGIAVGVGAVFAIGMSLTSWLLSRYMNEIQDSEMFMTAKHTIKAGLTASAVVSSWTIATTLLTSTTYGYLYGVSGPFWYAAGASVQILLFSVAAVELKRKAPNAQTYLQVVKVRYGSAVHLLYTTYSGVYQIITTVNLLVGGSAVFASMTGVNRDAICYLLPIGVVIYTLMGGIKATFITDWIHTVIIYIIMLIALFVFYTTSDIAGSPTKVWELLRDAAALHPVDGNAGGQYLTMRSQEGGYVGLVFIGAGFAACVDSQLFQKAIAADPRTTSTGYILGGLSWFTIPFVLASTFGLAAAALEHLPEWPTFPNRMNDYEVASGLAMPYAALAMMGNGGVVAVLLMIFMAVTSAMSSETVATTALVTYNVYQAYIKPKATGRELLYFSHFITVGFAIFCSSIAVAFNHGGFSVGFLITAIGIFVDSAIVPMACTIMWRKQSAAAAFIVPPLCSIFGLIAWFCTTYTHHGVVTITTLNANLPLVAGNITALCSPLILTPLITYLKPDNFNWQILKDQIHRGDDEHVTVSATHPEDAASAAARAEREKQAEEENDRSLHKARNRSLFLGLFLTISLVILWPIPMYASSYVFSTAFFTGWVAFLFIWAFFAAGVILFLPIVEGYREIGLVVNRVLGRRSKRRETTVLVQGEQLEDTGTVTASSEKTTATSSESKVET</sequence>
<evidence type="ECO:0000256" key="8">
    <source>
        <dbReference type="SAM" id="MobiDB-lite"/>
    </source>
</evidence>
<feature type="region of interest" description="Disordered" evidence="8">
    <location>
        <begin position="672"/>
        <end position="694"/>
    </location>
</feature>
<feature type="transmembrane region" description="Helical" evidence="9">
    <location>
        <begin position="501"/>
        <end position="523"/>
    </location>
</feature>